<proteinExistence type="predicted"/>
<organism evidence="2 3">
    <name type="scientific">Sphingomonas cynarae</name>
    <dbReference type="NCBI Taxonomy" id="930197"/>
    <lineage>
        <taxon>Bacteria</taxon>
        <taxon>Pseudomonadati</taxon>
        <taxon>Pseudomonadota</taxon>
        <taxon>Alphaproteobacteria</taxon>
        <taxon>Sphingomonadales</taxon>
        <taxon>Sphingomonadaceae</taxon>
        <taxon>Sphingomonas</taxon>
    </lineage>
</organism>
<keyword evidence="3" id="KW-1185">Reference proteome</keyword>
<evidence type="ECO:0000313" key="2">
    <source>
        <dbReference type="EMBL" id="GAA3703469.1"/>
    </source>
</evidence>
<evidence type="ECO:0000313" key="3">
    <source>
        <dbReference type="Proteomes" id="UP001500523"/>
    </source>
</evidence>
<accession>A0ABP7DEC6</accession>
<sequence>MTARTTLAIAAALLTIGLGGCSRSNEEPAPVEENLVAPVEMAEPAPIDTPEPLPTPSATPEVNLAAEAPPAIAPGPDEQMLDDASATGMTARASRDEAPVTDTAPVEQVERK</sequence>
<evidence type="ECO:0000256" key="1">
    <source>
        <dbReference type="SAM" id="MobiDB-lite"/>
    </source>
</evidence>
<dbReference type="EMBL" id="BAABBF010000002">
    <property type="protein sequence ID" value="GAA3703469.1"/>
    <property type="molecule type" value="Genomic_DNA"/>
</dbReference>
<comment type="caution">
    <text evidence="2">The sequence shown here is derived from an EMBL/GenBank/DDBJ whole genome shotgun (WGS) entry which is preliminary data.</text>
</comment>
<feature type="region of interest" description="Disordered" evidence="1">
    <location>
        <begin position="41"/>
        <end position="112"/>
    </location>
</feature>
<reference evidence="3" key="1">
    <citation type="journal article" date="2019" name="Int. J. Syst. Evol. Microbiol.">
        <title>The Global Catalogue of Microorganisms (GCM) 10K type strain sequencing project: providing services to taxonomists for standard genome sequencing and annotation.</title>
        <authorList>
            <consortium name="The Broad Institute Genomics Platform"/>
            <consortium name="The Broad Institute Genome Sequencing Center for Infectious Disease"/>
            <person name="Wu L."/>
            <person name="Ma J."/>
        </authorList>
    </citation>
    <scope>NUCLEOTIDE SEQUENCE [LARGE SCALE GENOMIC DNA]</scope>
    <source>
        <strain evidence="3">JCM 17498</strain>
    </source>
</reference>
<feature type="compositionally biased region" description="Pro residues" evidence="1">
    <location>
        <begin position="47"/>
        <end position="57"/>
    </location>
</feature>
<dbReference type="RefSeq" id="WP_344692410.1">
    <property type="nucleotide sequence ID" value="NZ_BAABBF010000002.1"/>
</dbReference>
<feature type="compositionally biased region" description="Low complexity" evidence="1">
    <location>
        <begin position="65"/>
        <end position="76"/>
    </location>
</feature>
<name>A0ABP7DEC6_9SPHN</name>
<dbReference type="Proteomes" id="UP001500523">
    <property type="component" value="Unassembled WGS sequence"/>
</dbReference>
<dbReference type="PROSITE" id="PS51257">
    <property type="entry name" value="PROKAR_LIPOPROTEIN"/>
    <property type="match status" value="1"/>
</dbReference>
<protein>
    <submittedName>
        <fullName evidence="2">Uncharacterized protein</fullName>
    </submittedName>
</protein>
<gene>
    <name evidence="2" type="ORF">GCM10022268_11440</name>
</gene>